<proteinExistence type="inferred from homology"/>
<evidence type="ECO:0000313" key="2">
    <source>
        <dbReference type="EMBL" id="AUD78493.1"/>
    </source>
</evidence>
<dbReference type="InterPro" id="IPR006016">
    <property type="entry name" value="UspA"/>
</dbReference>
<dbReference type="CDD" id="cd00293">
    <property type="entry name" value="USP-like"/>
    <property type="match status" value="2"/>
</dbReference>
<dbReference type="Proteomes" id="UP000232693">
    <property type="component" value="Chromosome"/>
</dbReference>
<dbReference type="PANTHER" id="PTHR46268:SF6">
    <property type="entry name" value="UNIVERSAL STRESS PROTEIN UP12"/>
    <property type="match status" value="1"/>
</dbReference>
<sequence length="283" mass="30963">MKNIIACIDGSAMSASVCDAAAWASNKLETPLSLLHVLEKTISPENENLSGTIGLGAREALLEQLTELDEKRSRVALEHGKHMLEDARQRVTELGVNDIFIQQRHGSLLESLTELEPDMRLLVLGRLGEDHDVAAHTIGSQLESVIRAMHVPILVTVGEFQAPNNYMIAYDGSETANKAIDRVAASPLLKGLEGHIVMVGDDNETNKNALSRATDILTKHDHTVQPALVQGEVIESLKAYRQKAGIEMMIMGAYGHSRVRQFFLGSNTQTMISNSTIPLILLR</sequence>
<evidence type="ECO:0000313" key="3">
    <source>
        <dbReference type="Proteomes" id="UP000232693"/>
    </source>
</evidence>
<dbReference type="PRINTS" id="PR01438">
    <property type="entry name" value="UNVRSLSTRESS"/>
</dbReference>
<gene>
    <name evidence="2" type="ORF">CW740_04180</name>
</gene>
<dbReference type="SUPFAM" id="SSF52402">
    <property type="entry name" value="Adenine nucleotide alpha hydrolases-like"/>
    <property type="match status" value="2"/>
</dbReference>
<keyword evidence="3" id="KW-1185">Reference proteome</keyword>
<dbReference type="PANTHER" id="PTHR46268">
    <property type="entry name" value="STRESS RESPONSE PROTEIN NHAX"/>
    <property type="match status" value="1"/>
</dbReference>
<comment type="similarity">
    <text evidence="1">Belongs to the universal stress protein A family.</text>
</comment>
<evidence type="ECO:0000256" key="1">
    <source>
        <dbReference type="ARBA" id="ARBA00008791"/>
    </source>
</evidence>
<name>A0A2K9AQ01_9GAMM</name>
<dbReference type="EMBL" id="CP025120">
    <property type="protein sequence ID" value="AUD78493.1"/>
    <property type="molecule type" value="Genomic_DNA"/>
</dbReference>
<organism evidence="2 3">
    <name type="scientific">Kangiella profundi</name>
    <dbReference type="NCBI Taxonomy" id="1561924"/>
    <lineage>
        <taxon>Bacteria</taxon>
        <taxon>Pseudomonadati</taxon>
        <taxon>Pseudomonadota</taxon>
        <taxon>Gammaproteobacteria</taxon>
        <taxon>Kangiellales</taxon>
        <taxon>Kangiellaceae</taxon>
        <taxon>Kangiella</taxon>
    </lineage>
</organism>
<dbReference type="AlphaFoldDB" id="A0A2K9AQ01"/>
<protein>
    <submittedName>
        <fullName evidence="2">Universal stress protein UspA</fullName>
    </submittedName>
</protein>
<dbReference type="OrthoDB" id="9804721at2"/>
<dbReference type="Gene3D" id="3.40.50.12370">
    <property type="match status" value="1"/>
</dbReference>
<accession>A0A2K9AQ01</accession>
<dbReference type="KEGG" id="kpd:CW740_04180"/>
<dbReference type="Pfam" id="PF00582">
    <property type="entry name" value="Usp"/>
    <property type="match status" value="2"/>
</dbReference>
<dbReference type="RefSeq" id="WP_106646361.1">
    <property type="nucleotide sequence ID" value="NZ_BMGO01000002.1"/>
</dbReference>
<dbReference type="InterPro" id="IPR006015">
    <property type="entry name" value="Universal_stress_UspA"/>
</dbReference>
<reference evidence="2 3" key="1">
    <citation type="submission" date="2017-12" db="EMBL/GenBank/DDBJ databases">
        <title>Kangiella profundi FT102 completed genome.</title>
        <authorList>
            <person name="Xu J."/>
            <person name="Wang J."/>
            <person name="Lu Y."/>
        </authorList>
    </citation>
    <scope>NUCLEOTIDE SEQUENCE [LARGE SCALE GENOMIC DNA]</scope>
    <source>
        <strain evidence="2 3">FT102</strain>
    </source>
</reference>